<dbReference type="GO" id="GO:0051748">
    <property type="term" value="F:UTP-monosaccharide-1-phosphate uridylyltransferase activity"/>
    <property type="evidence" value="ECO:0007669"/>
    <property type="project" value="UniProtKB-EC"/>
</dbReference>
<comment type="caution">
    <text evidence="14">The sequence shown here is derived from an EMBL/GenBank/DDBJ whole genome shotgun (WGS) entry which is preliminary data.</text>
</comment>
<dbReference type="AlphaFoldDB" id="A0AAD9DBU7"/>
<evidence type="ECO:0000256" key="4">
    <source>
        <dbReference type="ARBA" id="ARBA00022695"/>
    </source>
</evidence>
<dbReference type="GO" id="GO:0003977">
    <property type="term" value="F:UDP-N-acetylglucosamine diphosphorylase activity"/>
    <property type="evidence" value="ECO:0007669"/>
    <property type="project" value="TreeGrafter"/>
</dbReference>
<comment type="cofactor">
    <cofactor evidence="1">
        <name>Mn(2+)</name>
        <dbReference type="ChEBI" id="CHEBI:29035"/>
    </cofactor>
</comment>
<comment type="similarity">
    <text evidence="8">Belongs to the USP family.</text>
</comment>
<sequence>MGKKKSGNRKKKSGQARRNNNNSGTKSPPLDPSKTVCKFYTEGRCKNGDECKFLHTDAKVAATCTTAPPSSEATTALPAGLASSMSLFTPAQQTLATQLCTLPGTTNQCHLFSKWTTDSKDNDKKKALMSKLELVDQSYPDGGLAGYLTNAIALLEKSRRGENPLEGWIPSVPKGEAFEVGTDAFLRSEELGLKEVGKCGFILVAGGLGERLGYGDIKIGLPTELATGTTYIQFYIETILAFQSRYAEPGKKLPLCIMTSGDTNAKTVALLSANNYFGMDKDQITIVQQGQGVPALYDNDAHIALDTEDPYDIQMKPHGHGDIHALLHSNGVAKAWQAKGMKWTVFFQDTNGLAFHTLALSLGVSSKMGLIMNSITCPRKAKQAIGAITKLTKGDQQKTMNVEYNQLDPLLRATVSPEGDVNDESGFSPYPGNINQLVFNLDSYVSILERTKGVMPEFVNPKYADAEKTIFKKPTRLECMMQDFPTVTFNGIRVTSGPDCVLKPSFAACATEFKKKFPNPSAVKISGRSSLVLSGQGLTIESLDLDGAVVIECEEGASGVIRNLSVKNKGWWKQPDASSDVEIIRMRGYDMRRLETEKIVFKKDGSIDGNYSMETTPKESARTVPEVSAPVVPKEAAVVEPVISKSAPAPPADLTKSAPEEKGDEQFSSLSPYGGKTIITMLSVSSSALARLAARSRTAAAASSASVRNMGMQAREEIEELPPNFSMDAVKAPPHGFGEQHEEELDPMAYVRKPPGTAVAEQYALCKANFRDLVEKTVSGDDFTSFDFDSNHDLPAAVDSEQLKFTGKEKDRANFQANMNAYLSQYQPGADPIDPAQLEANFNVEQYELFKKKFITQTTAVISGGDGVTNTDRFAPAEIVNNMCMQPESTDDAKPEGVVAYPFEFSIKNESAPTTPMTKGGPIVGAIIEVTPDLAVACEAVAAAKTLREKAEALQFLTEPQKSAFGAASSIIGLAKKAGAAVRTVGGSLPGLDAVEKPSEQDIQTALEGMELGDDGTSKLNYFIQVYRASDYPIYEAYAIHRANEPLSGPRQIVVTK</sequence>
<evidence type="ECO:0000256" key="6">
    <source>
        <dbReference type="ARBA" id="ARBA00022771"/>
    </source>
</evidence>
<organism evidence="14 15">
    <name type="scientific">Skeletonema marinoi</name>
    <dbReference type="NCBI Taxonomy" id="267567"/>
    <lineage>
        <taxon>Eukaryota</taxon>
        <taxon>Sar</taxon>
        <taxon>Stramenopiles</taxon>
        <taxon>Ochrophyta</taxon>
        <taxon>Bacillariophyta</taxon>
        <taxon>Coscinodiscophyceae</taxon>
        <taxon>Thalassiosirophycidae</taxon>
        <taxon>Thalassiosirales</taxon>
        <taxon>Skeletonemataceae</taxon>
        <taxon>Skeletonema</taxon>
        <taxon>Skeletonema marinoi-dohrnii complex</taxon>
    </lineage>
</organism>
<evidence type="ECO:0000256" key="10">
    <source>
        <dbReference type="ARBA" id="ARBA00048259"/>
    </source>
</evidence>
<feature type="region of interest" description="Disordered" evidence="12">
    <location>
        <begin position="643"/>
        <end position="670"/>
    </location>
</feature>
<keyword evidence="7 11" id="KW-0862">Zinc</keyword>
<evidence type="ECO:0000313" key="15">
    <source>
        <dbReference type="Proteomes" id="UP001224775"/>
    </source>
</evidence>
<comment type="cofactor">
    <cofactor evidence="2">
        <name>Mg(2+)</name>
        <dbReference type="ChEBI" id="CHEBI:18420"/>
    </cofactor>
</comment>
<evidence type="ECO:0000256" key="7">
    <source>
        <dbReference type="ARBA" id="ARBA00022833"/>
    </source>
</evidence>
<dbReference type="EC" id="2.7.7.64" evidence="9"/>
<dbReference type="InterPro" id="IPR000571">
    <property type="entry name" value="Znf_CCCH"/>
</dbReference>
<protein>
    <recommendedName>
        <fullName evidence="9">UTP-monosaccharide-1-phosphate uridylyltransferase</fullName>
        <ecNumber evidence="9">2.7.7.64</ecNumber>
    </recommendedName>
</protein>
<name>A0AAD9DBU7_9STRA</name>
<evidence type="ECO:0000259" key="13">
    <source>
        <dbReference type="PROSITE" id="PS50103"/>
    </source>
</evidence>
<keyword evidence="15" id="KW-1185">Reference proteome</keyword>
<dbReference type="Pfam" id="PF18044">
    <property type="entry name" value="zf-CCCH_4"/>
    <property type="match status" value="1"/>
</dbReference>
<feature type="domain" description="C3H1-type" evidence="13">
    <location>
        <begin position="31"/>
        <end position="58"/>
    </location>
</feature>
<keyword evidence="5 11" id="KW-0479">Metal-binding</keyword>
<keyword evidence="6 11" id="KW-0863">Zinc-finger</keyword>
<dbReference type="GO" id="GO:0008270">
    <property type="term" value="F:zinc ion binding"/>
    <property type="evidence" value="ECO:0007669"/>
    <property type="project" value="UniProtKB-KW"/>
</dbReference>
<dbReference type="Gene3D" id="2.30.30.1190">
    <property type="match status" value="1"/>
</dbReference>
<evidence type="ECO:0000256" key="3">
    <source>
        <dbReference type="ARBA" id="ARBA00022679"/>
    </source>
</evidence>
<dbReference type="InterPro" id="IPR041367">
    <property type="entry name" value="Znf-CCCH_4"/>
</dbReference>
<gene>
    <name evidence="14" type="ORF">QTG54_007349</name>
</gene>
<keyword evidence="3 14" id="KW-0808">Transferase</keyword>
<dbReference type="PROSITE" id="PS50103">
    <property type="entry name" value="ZF_C3H1"/>
    <property type="match status" value="1"/>
</dbReference>
<dbReference type="GO" id="GO:0006048">
    <property type="term" value="P:UDP-N-acetylglucosamine biosynthetic process"/>
    <property type="evidence" value="ECO:0007669"/>
    <property type="project" value="TreeGrafter"/>
</dbReference>
<keyword evidence="4 14" id="KW-0548">Nucleotidyltransferase</keyword>
<dbReference type="Proteomes" id="UP001224775">
    <property type="component" value="Unassembled WGS sequence"/>
</dbReference>
<comment type="catalytic activity">
    <reaction evidence="10">
        <text>a monosaccharide 1-phosphate + UTP + H(+) = a UDP-monosaccharide + diphosphate</text>
        <dbReference type="Rhea" id="RHEA:13205"/>
        <dbReference type="ChEBI" id="CHEBI:15378"/>
        <dbReference type="ChEBI" id="CHEBI:33019"/>
        <dbReference type="ChEBI" id="CHEBI:46398"/>
        <dbReference type="ChEBI" id="CHEBI:140358"/>
        <dbReference type="ChEBI" id="CHEBI:140359"/>
        <dbReference type="EC" id="2.7.7.64"/>
    </reaction>
</comment>
<evidence type="ECO:0000256" key="12">
    <source>
        <dbReference type="SAM" id="MobiDB-lite"/>
    </source>
</evidence>
<evidence type="ECO:0000256" key="8">
    <source>
        <dbReference type="ARBA" id="ARBA00038047"/>
    </source>
</evidence>
<dbReference type="EMBL" id="JATAAI010000012">
    <property type="protein sequence ID" value="KAK1741776.1"/>
    <property type="molecule type" value="Genomic_DNA"/>
</dbReference>
<evidence type="ECO:0000256" key="5">
    <source>
        <dbReference type="ARBA" id="ARBA00022723"/>
    </source>
</evidence>
<dbReference type="InterPro" id="IPR029044">
    <property type="entry name" value="Nucleotide-diphossugar_trans"/>
</dbReference>
<dbReference type="SUPFAM" id="SSF90229">
    <property type="entry name" value="CCCH zinc finger"/>
    <property type="match status" value="1"/>
</dbReference>
<dbReference type="Pfam" id="PF01704">
    <property type="entry name" value="UDPGP"/>
    <property type="match status" value="1"/>
</dbReference>
<dbReference type="PANTHER" id="PTHR11952:SF9">
    <property type="entry name" value="UDP-SUGAR PYROPHOSPHORYLASE"/>
    <property type="match status" value="1"/>
</dbReference>
<proteinExistence type="inferred from homology"/>
<feature type="zinc finger region" description="C3H1-type" evidence="11">
    <location>
        <begin position="31"/>
        <end position="58"/>
    </location>
</feature>
<dbReference type="PANTHER" id="PTHR11952">
    <property type="entry name" value="UDP- GLUCOSE PYROPHOSPHORYLASE"/>
    <property type="match status" value="1"/>
</dbReference>
<feature type="compositionally biased region" description="Basic residues" evidence="12">
    <location>
        <begin position="1"/>
        <end position="15"/>
    </location>
</feature>
<dbReference type="InterPro" id="IPR039741">
    <property type="entry name" value="UDP-sugar_pyrophosphorylase"/>
</dbReference>
<evidence type="ECO:0000313" key="14">
    <source>
        <dbReference type="EMBL" id="KAK1741776.1"/>
    </source>
</evidence>
<evidence type="ECO:0000256" key="9">
    <source>
        <dbReference type="ARBA" id="ARBA00039080"/>
    </source>
</evidence>
<dbReference type="SUPFAM" id="SSF53448">
    <property type="entry name" value="Nucleotide-diphospho-sugar transferases"/>
    <property type="match status" value="1"/>
</dbReference>
<evidence type="ECO:0000256" key="2">
    <source>
        <dbReference type="ARBA" id="ARBA00001946"/>
    </source>
</evidence>
<feature type="compositionally biased region" description="Polar residues" evidence="12">
    <location>
        <begin position="16"/>
        <end position="26"/>
    </location>
</feature>
<reference evidence="14" key="1">
    <citation type="submission" date="2023-06" db="EMBL/GenBank/DDBJ databases">
        <title>Survivors Of The Sea: Transcriptome response of Skeletonema marinoi to long-term dormancy.</title>
        <authorList>
            <person name="Pinder M.I.M."/>
            <person name="Kourtchenko O."/>
            <person name="Robertson E.K."/>
            <person name="Larsson T."/>
            <person name="Maumus F."/>
            <person name="Osuna-Cruz C.M."/>
            <person name="Vancaester E."/>
            <person name="Stenow R."/>
            <person name="Vandepoele K."/>
            <person name="Ploug H."/>
            <person name="Bruchert V."/>
            <person name="Godhe A."/>
            <person name="Topel M."/>
        </authorList>
    </citation>
    <scope>NUCLEOTIDE SEQUENCE</scope>
    <source>
        <strain evidence="14">R05AC</strain>
    </source>
</reference>
<dbReference type="InterPro" id="IPR002618">
    <property type="entry name" value="UDPGP_fam"/>
</dbReference>
<accession>A0AAD9DBU7</accession>
<dbReference type="Gene3D" id="3.90.550.10">
    <property type="entry name" value="Spore Coat Polysaccharide Biosynthesis Protein SpsA, Chain A"/>
    <property type="match status" value="1"/>
</dbReference>
<dbReference type="SMART" id="SM00356">
    <property type="entry name" value="ZnF_C3H1"/>
    <property type="match status" value="1"/>
</dbReference>
<feature type="region of interest" description="Disordered" evidence="12">
    <location>
        <begin position="1"/>
        <end position="33"/>
    </location>
</feature>
<evidence type="ECO:0000256" key="11">
    <source>
        <dbReference type="PROSITE-ProRule" id="PRU00723"/>
    </source>
</evidence>
<dbReference type="InterPro" id="IPR036855">
    <property type="entry name" value="Znf_CCCH_sf"/>
</dbReference>
<evidence type="ECO:0000256" key="1">
    <source>
        <dbReference type="ARBA" id="ARBA00001936"/>
    </source>
</evidence>